<keyword evidence="1" id="KW-0732">Signal</keyword>
<protein>
    <submittedName>
        <fullName evidence="2">Putative secreted protein</fullName>
    </submittedName>
</protein>
<feature type="chain" id="PRO_5014889044" evidence="1">
    <location>
        <begin position="18"/>
        <end position="70"/>
    </location>
</feature>
<dbReference type="EMBL" id="GGFL01015309">
    <property type="protein sequence ID" value="MBW79487.1"/>
    <property type="molecule type" value="Transcribed_RNA"/>
</dbReference>
<dbReference type="AlphaFoldDB" id="A0A2M4DPK2"/>
<proteinExistence type="predicted"/>
<reference evidence="2" key="1">
    <citation type="submission" date="2018-01" db="EMBL/GenBank/DDBJ databases">
        <title>An insight into the sialome of Amazonian anophelines.</title>
        <authorList>
            <person name="Ribeiro J.M."/>
            <person name="Scarpassa V."/>
            <person name="Calvo E."/>
        </authorList>
    </citation>
    <scope>NUCLEOTIDE SEQUENCE</scope>
</reference>
<feature type="signal peptide" evidence="1">
    <location>
        <begin position="1"/>
        <end position="17"/>
    </location>
</feature>
<organism evidence="2">
    <name type="scientific">Anopheles darlingi</name>
    <name type="common">Mosquito</name>
    <dbReference type="NCBI Taxonomy" id="43151"/>
    <lineage>
        <taxon>Eukaryota</taxon>
        <taxon>Metazoa</taxon>
        <taxon>Ecdysozoa</taxon>
        <taxon>Arthropoda</taxon>
        <taxon>Hexapoda</taxon>
        <taxon>Insecta</taxon>
        <taxon>Pterygota</taxon>
        <taxon>Neoptera</taxon>
        <taxon>Endopterygota</taxon>
        <taxon>Diptera</taxon>
        <taxon>Nematocera</taxon>
        <taxon>Culicoidea</taxon>
        <taxon>Culicidae</taxon>
        <taxon>Anophelinae</taxon>
        <taxon>Anopheles</taxon>
    </lineage>
</organism>
<accession>A0A2M4DPK2</accession>
<name>A0A2M4DPK2_ANODA</name>
<evidence type="ECO:0000256" key="1">
    <source>
        <dbReference type="SAM" id="SignalP"/>
    </source>
</evidence>
<evidence type="ECO:0000313" key="2">
    <source>
        <dbReference type="EMBL" id="MBW79487.1"/>
    </source>
</evidence>
<sequence>MIILFLLLNGLPPGRFGRWMDQSWDRTSFLALRHIVKVARYGRPPLAHFELLENYVFFLPPSLFARNARS</sequence>